<gene>
    <name evidence="3" type="ORF">E5288_WYG001418</name>
</gene>
<comment type="similarity">
    <text evidence="2">Belongs to the AGR family.</text>
</comment>
<dbReference type="PANTHER" id="PTHR15337">
    <property type="entry name" value="ANTERIOR GRADIENT PROTEIN-RELATED"/>
    <property type="match status" value="1"/>
</dbReference>
<dbReference type="GO" id="GO:0005783">
    <property type="term" value="C:endoplasmic reticulum"/>
    <property type="evidence" value="ECO:0007669"/>
    <property type="project" value="TreeGrafter"/>
</dbReference>
<protein>
    <recommendedName>
        <fullName evidence="5">Anterior gradient protein 3-like protein</fullName>
    </recommendedName>
</protein>
<dbReference type="Proteomes" id="UP000322234">
    <property type="component" value="Unassembled WGS sequence"/>
</dbReference>
<evidence type="ECO:0000313" key="4">
    <source>
        <dbReference type="Proteomes" id="UP000322234"/>
    </source>
</evidence>
<dbReference type="Gene3D" id="3.40.30.10">
    <property type="entry name" value="Glutaredoxin"/>
    <property type="match status" value="1"/>
</dbReference>
<dbReference type="GO" id="GO:0002162">
    <property type="term" value="F:dystroglycan binding"/>
    <property type="evidence" value="ECO:0007669"/>
    <property type="project" value="TreeGrafter"/>
</dbReference>
<evidence type="ECO:0000256" key="2">
    <source>
        <dbReference type="ARBA" id="ARBA00038124"/>
    </source>
</evidence>
<dbReference type="InterPro" id="IPR051099">
    <property type="entry name" value="AGR/TXD"/>
</dbReference>
<dbReference type="Pfam" id="PF13899">
    <property type="entry name" value="Thioredoxin_7"/>
    <property type="match status" value="1"/>
</dbReference>
<evidence type="ECO:0008006" key="5">
    <source>
        <dbReference type="Google" id="ProtNLM"/>
    </source>
</evidence>
<dbReference type="FunFam" id="3.40.30.10:FF:000036">
    <property type="entry name" value="anterior gradient protein 2 homolog"/>
    <property type="match status" value="1"/>
</dbReference>
<comment type="caution">
    <text evidence="3">The sequence shown here is derived from an EMBL/GenBank/DDBJ whole genome shotgun (WGS) entry which is preliminary data.</text>
</comment>
<organism evidence="3 4">
    <name type="scientific">Bos mutus</name>
    <name type="common">wild yak</name>
    <dbReference type="NCBI Taxonomy" id="72004"/>
    <lineage>
        <taxon>Eukaryota</taxon>
        <taxon>Metazoa</taxon>
        <taxon>Chordata</taxon>
        <taxon>Craniata</taxon>
        <taxon>Vertebrata</taxon>
        <taxon>Euteleostomi</taxon>
        <taxon>Mammalia</taxon>
        <taxon>Eutheria</taxon>
        <taxon>Laurasiatheria</taxon>
        <taxon>Artiodactyla</taxon>
        <taxon>Ruminantia</taxon>
        <taxon>Pecora</taxon>
        <taxon>Bovidae</taxon>
        <taxon>Bovinae</taxon>
        <taxon>Bos</taxon>
    </lineage>
</organism>
<dbReference type="EMBL" id="VBQZ03000016">
    <property type="protein sequence ID" value="MXQ83298.1"/>
    <property type="molecule type" value="Genomic_DNA"/>
</dbReference>
<reference evidence="3" key="1">
    <citation type="submission" date="2019-10" db="EMBL/GenBank/DDBJ databases">
        <title>The sequence and de novo assembly of the wild yak genome.</title>
        <authorList>
            <person name="Liu Y."/>
        </authorList>
    </citation>
    <scope>NUCLEOTIDE SEQUENCE [LARGE SCALE GENOMIC DNA]</scope>
    <source>
        <strain evidence="3">WY2019</strain>
    </source>
</reference>
<accession>A0A6B0QZI7</accession>
<dbReference type="SUPFAM" id="SSF52833">
    <property type="entry name" value="Thioredoxin-like"/>
    <property type="match status" value="1"/>
</dbReference>
<dbReference type="AlphaFoldDB" id="A0A6B0QZI7"/>
<keyword evidence="1" id="KW-0732">Signal</keyword>
<evidence type="ECO:0000313" key="3">
    <source>
        <dbReference type="EMBL" id="MXQ83298.1"/>
    </source>
</evidence>
<sequence>MYTSNPLYDEFFSRHMYEPFGTDVHSFRRLVHELCYQVMGRSPSVPDSTVGPTVDSKSEKLIGNEFSPLYPKGNFTYFRVSSQSITGRADSSQSMYHRNMELRKDLKSECQGGSPVIWVLGFWLRNRSHVHAVHFHFANSLERLISWGCIQNPGSGTLENAVSALEKMICKGQNNTVIPFSGYRCQLGWGDDITWVQTYEEGLFHTQKSNKPLMVIHHLEDCQYCQALKKVFAQNKEIQEMAQNNFIMLNLMHETTDKNLSPDGQYVPRIMFVDPSLTVRADITGRYSNRLYTYEPQDLPLLIENMKKALKLIQSEL</sequence>
<dbReference type="PANTHER" id="PTHR15337:SF5">
    <property type="entry name" value="ANTERIOR GRADIENT PROTEIN 3"/>
    <property type="match status" value="1"/>
</dbReference>
<proteinExistence type="inferred from homology"/>
<evidence type="ECO:0000256" key="1">
    <source>
        <dbReference type="ARBA" id="ARBA00022729"/>
    </source>
</evidence>
<dbReference type="CDD" id="cd02960">
    <property type="entry name" value="AGR"/>
    <property type="match status" value="1"/>
</dbReference>
<dbReference type="InterPro" id="IPR036249">
    <property type="entry name" value="Thioredoxin-like_sf"/>
</dbReference>
<keyword evidence="4" id="KW-1185">Reference proteome</keyword>
<name>A0A6B0QZI7_9CETA</name>